<dbReference type="PANTHER" id="PTHR13367:SF28">
    <property type="entry name" value="UBIQUITIN THIOESTERASE ZRANB1"/>
    <property type="match status" value="1"/>
</dbReference>
<dbReference type="Pfam" id="PF12359">
    <property type="entry name" value="DUF3645"/>
    <property type="match status" value="1"/>
</dbReference>
<evidence type="ECO:0000256" key="1">
    <source>
        <dbReference type="ARBA" id="ARBA00000707"/>
    </source>
</evidence>
<feature type="region of interest" description="Disordered" evidence="7">
    <location>
        <begin position="855"/>
        <end position="874"/>
    </location>
</feature>
<dbReference type="GO" id="GO:0005634">
    <property type="term" value="C:nucleus"/>
    <property type="evidence" value="ECO:0007669"/>
    <property type="project" value="TreeGrafter"/>
</dbReference>
<dbReference type="OrthoDB" id="2684236at2759"/>
<protein>
    <recommendedName>
        <fullName evidence="2">ubiquitinyl hydrolase 1</fullName>
        <ecNumber evidence="2">3.4.19.12</ecNumber>
    </recommendedName>
</protein>
<evidence type="ECO:0000256" key="4">
    <source>
        <dbReference type="ARBA" id="ARBA00022786"/>
    </source>
</evidence>
<keyword evidence="4" id="KW-0833">Ubl conjugation pathway</keyword>
<dbReference type="InterPro" id="IPR022105">
    <property type="entry name" value="DUF3645"/>
</dbReference>
<evidence type="ECO:0000259" key="8">
    <source>
        <dbReference type="Pfam" id="PF12359"/>
    </source>
</evidence>
<keyword evidence="10" id="KW-1185">Reference proteome</keyword>
<dbReference type="InterPro" id="IPR051346">
    <property type="entry name" value="OTU_Deubiquitinase"/>
</dbReference>
<accession>A0A812RP07</accession>
<keyword evidence="5" id="KW-0378">Hydrolase</keyword>
<sequence>MGTAWNPHGIGLRLLQAVRQVPQKRGGKSAVIAPLLGLLLASDGLVLQVVPDALLSQSLAMTRALFGQAFFRPVYHIGFDRSDATGSSAYALLRKVTTATKQHAAVCSTASSIKSCVLAFVEAEMKLSRLKTAPSGSARNAQQCLELASKLVGVDTSPEKELDFTSLCLAGVLATFQSSVGVLDEVDLLLHPLMSELNFPVGAREPLDLSPERWELPMHLLQPFLCLEAEVGSESPAWHECRQAIDMGIKQLALRDSPHVVLVIEDFYHTHLEPPLRSWLCQYFSAHAAFQAVGGTPQARHDWLLAALGDPAAGGKDRNRASQLLVLGRDWLRHTLPFVLAKVNRVHYGLLRRKDTADLEARGYPARGTRLQMAVPFTGLETPSIASEFANPDVAIGLTILAFGHEGMRRSDVKTMLLLLKSDLLRDVGTPTVQRQAFRSFQAWTRADPSDDGFDSGGVLPLDLIQPDPASILTLKRLWARKAPVYLYYLRREIFPKATPSQTKKLSACAQELASPVLFKVRLGFSGTPTNILPSSLPPVEFDGATDGKTLAILSSPHLVTLHCLKPGWTPQSLLGYVAQRRPHFCALIDTAALLCGLENEEVARWLMDSPLTQGDGKEGCIFLARGTDLPMILLKGAAAAVPLEDASTLPEKRFCYFDQPHTTGIDINQPALGVAAITMGKDMSIRELQQGAWRMRGLARGQTLEMILPEDVAAYMRSALQDPRAVPPSNSSRALQDIQACLLMRSLDQEELQTRQLVRQDLGHTWKSQALKALMSGGPRKDHVEVLLETVSSGVVQRAPRTLQAALRDLAAPFVKAAPVAAAVERAVERALQLLGDLPEDLGCGGGEIVREQEQQQQLEHQVESEKDTSVSRPHIGESRMWELQQKMEQILSAVIGGDKIQNIHLLSFPSMADVADVLKAMAASGSAKEAAKALEARGRLDGLRLRFSPNCRITEDLPILRPALVALQLFNSTKGFTSTLALSLSEAESIRWILQSSAHESSESSHGFVLHTISEAPMFEAPETTMEEHHVLCRNRTFAVPQAAISFLRFYLGESWFSEHEVRCLQDIVGKSKQDFQRLRSAAFSARRVGGSADWSSTPLAAVLGDRDLATGVAMPPVGPTYLERYSSVALAGGRDFVETYTRQQPMAEKDSAVADADE</sequence>
<dbReference type="EMBL" id="CAJNDS010002354">
    <property type="protein sequence ID" value="CAE7446223.1"/>
    <property type="molecule type" value="Genomic_DNA"/>
</dbReference>
<evidence type="ECO:0000256" key="2">
    <source>
        <dbReference type="ARBA" id="ARBA00012759"/>
    </source>
</evidence>
<dbReference type="PANTHER" id="PTHR13367">
    <property type="entry name" value="UBIQUITIN THIOESTERASE"/>
    <property type="match status" value="1"/>
</dbReference>
<dbReference type="EC" id="3.4.19.12" evidence="2"/>
<evidence type="ECO:0000313" key="9">
    <source>
        <dbReference type="EMBL" id="CAE7446223.1"/>
    </source>
</evidence>
<evidence type="ECO:0000256" key="3">
    <source>
        <dbReference type="ARBA" id="ARBA00022670"/>
    </source>
</evidence>
<keyword evidence="3" id="KW-0645">Protease</keyword>
<evidence type="ECO:0000256" key="6">
    <source>
        <dbReference type="ARBA" id="ARBA00022807"/>
    </source>
</evidence>
<dbReference type="GO" id="GO:0004843">
    <property type="term" value="F:cysteine-type deubiquitinase activity"/>
    <property type="evidence" value="ECO:0007669"/>
    <property type="project" value="UniProtKB-EC"/>
</dbReference>
<keyword evidence="6" id="KW-0788">Thiol protease</keyword>
<name>A0A812RP07_9DINO</name>
<reference evidence="9" key="1">
    <citation type="submission" date="2021-02" db="EMBL/GenBank/DDBJ databases">
        <authorList>
            <person name="Dougan E. K."/>
            <person name="Rhodes N."/>
            <person name="Thang M."/>
            <person name="Chan C."/>
        </authorList>
    </citation>
    <scope>NUCLEOTIDE SEQUENCE</scope>
</reference>
<dbReference type="AlphaFoldDB" id="A0A812RP07"/>
<dbReference type="GO" id="GO:0071947">
    <property type="term" value="P:protein deubiquitination involved in ubiquitin-dependent protein catabolic process"/>
    <property type="evidence" value="ECO:0007669"/>
    <property type="project" value="TreeGrafter"/>
</dbReference>
<proteinExistence type="predicted"/>
<dbReference type="GO" id="GO:0070530">
    <property type="term" value="F:K63-linked polyubiquitin modification-dependent protein binding"/>
    <property type="evidence" value="ECO:0007669"/>
    <property type="project" value="TreeGrafter"/>
</dbReference>
<evidence type="ECO:0000256" key="5">
    <source>
        <dbReference type="ARBA" id="ARBA00022801"/>
    </source>
</evidence>
<gene>
    <name evidence="9" type="ORF">SNAT2548_LOCUS24316</name>
</gene>
<comment type="caution">
    <text evidence="9">The sequence shown here is derived from an EMBL/GenBank/DDBJ whole genome shotgun (WGS) entry which is preliminary data.</text>
</comment>
<evidence type="ECO:0000256" key="7">
    <source>
        <dbReference type="SAM" id="MobiDB-lite"/>
    </source>
</evidence>
<feature type="domain" description="DUF3645" evidence="8">
    <location>
        <begin position="369"/>
        <end position="399"/>
    </location>
</feature>
<dbReference type="GO" id="GO:0005737">
    <property type="term" value="C:cytoplasm"/>
    <property type="evidence" value="ECO:0007669"/>
    <property type="project" value="TreeGrafter"/>
</dbReference>
<evidence type="ECO:0000313" key="10">
    <source>
        <dbReference type="Proteomes" id="UP000604046"/>
    </source>
</evidence>
<organism evidence="9 10">
    <name type="scientific">Symbiodinium natans</name>
    <dbReference type="NCBI Taxonomy" id="878477"/>
    <lineage>
        <taxon>Eukaryota</taxon>
        <taxon>Sar</taxon>
        <taxon>Alveolata</taxon>
        <taxon>Dinophyceae</taxon>
        <taxon>Suessiales</taxon>
        <taxon>Symbiodiniaceae</taxon>
        <taxon>Symbiodinium</taxon>
    </lineage>
</organism>
<feature type="compositionally biased region" description="Basic and acidic residues" evidence="7">
    <location>
        <begin position="862"/>
        <end position="874"/>
    </location>
</feature>
<comment type="catalytic activity">
    <reaction evidence="1">
        <text>Thiol-dependent hydrolysis of ester, thioester, amide, peptide and isopeptide bonds formed by the C-terminal Gly of ubiquitin (a 76-residue protein attached to proteins as an intracellular targeting signal).</text>
        <dbReference type="EC" id="3.4.19.12"/>
    </reaction>
</comment>
<dbReference type="Proteomes" id="UP000604046">
    <property type="component" value="Unassembled WGS sequence"/>
</dbReference>